<feature type="signal peptide" evidence="2">
    <location>
        <begin position="1"/>
        <end position="20"/>
    </location>
</feature>
<evidence type="ECO:0000313" key="4">
    <source>
        <dbReference type="Proteomes" id="UP001345219"/>
    </source>
</evidence>
<keyword evidence="1" id="KW-1133">Transmembrane helix</keyword>
<sequence length="103" mass="11398">MSAAFWILLAVNALMRSSRCCVDNQCLWCCILIMPAPILVLIIACDLVMTIKTLLPSEMTKEPDFIIPSNAQNIFIREMACICKSLGSYSTSLNDSMVMISVC</sequence>
<keyword evidence="4" id="KW-1185">Reference proteome</keyword>
<evidence type="ECO:0000313" key="3">
    <source>
        <dbReference type="EMBL" id="KAK4779478.1"/>
    </source>
</evidence>
<dbReference type="EMBL" id="JAXIOK010000001">
    <property type="protein sequence ID" value="KAK4779478.1"/>
    <property type="molecule type" value="Genomic_DNA"/>
</dbReference>
<gene>
    <name evidence="3" type="ORF">SAY87_015584</name>
</gene>
<comment type="caution">
    <text evidence="3">The sequence shown here is derived from an EMBL/GenBank/DDBJ whole genome shotgun (WGS) entry which is preliminary data.</text>
</comment>
<dbReference type="Proteomes" id="UP001345219">
    <property type="component" value="Chromosome 13"/>
</dbReference>
<dbReference type="AlphaFoldDB" id="A0AAN7QY61"/>
<organism evidence="3 4">
    <name type="scientific">Trapa incisa</name>
    <dbReference type="NCBI Taxonomy" id="236973"/>
    <lineage>
        <taxon>Eukaryota</taxon>
        <taxon>Viridiplantae</taxon>
        <taxon>Streptophyta</taxon>
        <taxon>Embryophyta</taxon>
        <taxon>Tracheophyta</taxon>
        <taxon>Spermatophyta</taxon>
        <taxon>Magnoliopsida</taxon>
        <taxon>eudicotyledons</taxon>
        <taxon>Gunneridae</taxon>
        <taxon>Pentapetalae</taxon>
        <taxon>rosids</taxon>
        <taxon>malvids</taxon>
        <taxon>Myrtales</taxon>
        <taxon>Lythraceae</taxon>
        <taxon>Trapa</taxon>
    </lineage>
</organism>
<reference evidence="3 4" key="1">
    <citation type="journal article" date="2023" name="Hortic Res">
        <title>Pangenome of water caltrop reveals structural variations and asymmetric subgenome divergence after allopolyploidization.</title>
        <authorList>
            <person name="Zhang X."/>
            <person name="Chen Y."/>
            <person name="Wang L."/>
            <person name="Yuan Y."/>
            <person name="Fang M."/>
            <person name="Shi L."/>
            <person name="Lu R."/>
            <person name="Comes H.P."/>
            <person name="Ma Y."/>
            <person name="Chen Y."/>
            <person name="Huang G."/>
            <person name="Zhou Y."/>
            <person name="Zheng Z."/>
            <person name="Qiu Y."/>
        </authorList>
    </citation>
    <scope>NUCLEOTIDE SEQUENCE [LARGE SCALE GENOMIC DNA]</scope>
    <source>
        <tissue evidence="3">Roots</tissue>
    </source>
</reference>
<evidence type="ECO:0000256" key="1">
    <source>
        <dbReference type="SAM" id="Phobius"/>
    </source>
</evidence>
<evidence type="ECO:0000256" key="2">
    <source>
        <dbReference type="SAM" id="SignalP"/>
    </source>
</evidence>
<keyword evidence="1" id="KW-0812">Transmembrane</keyword>
<proteinExistence type="predicted"/>
<keyword evidence="1" id="KW-0472">Membrane</keyword>
<feature type="transmembrane region" description="Helical" evidence="1">
    <location>
        <begin position="32"/>
        <end position="51"/>
    </location>
</feature>
<protein>
    <submittedName>
        <fullName evidence="3">Uncharacterized protein</fullName>
    </submittedName>
</protein>
<accession>A0AAN7QY61</accession>
<feature type="chain" id="PRO_5042888645" evidence="2">
    <location>
        <begin position="21"/>
        <end position="103"/>
    </location>
</feature>
<name>A0AAN7QY61_9MYRT</name>
<keyword evidence="2" id="KW-0732">Signal</keyword>